<gene>
    <name evidence="5" type="ORF">Tci_004720</name>
</gene>
<dbReference type="InterPro" id="IPR036397">
    <property type="entry name" value="RNaseH_sf"/>
</dbReference>
<dbReference type="GO" id="GO:0003676">
    <property type="term" value="F:nucleic acid binding"/>
    <property type="evidence" value="ECO:0007669"/>
    <property type="project" value="InterPro"/>
</dbReference>
<keyword evidence="2" id="KW-0378">Hydrolase</keyword>
<dbReference type="GO" id="GO:0015074">
    <property type="term" value="P:DNA integration"/>
    <property type="evidence" value="ECO:0007669"/>
    <property type="project" value="InterPro"/>
</dbReference>
<organism evidence="5">
    <name type="scientific">Tanacetum cinerariifolium</name>
    <name type="common">Dalmatian daisy</name>
    <name type="synonym">Chrysanthemum cinerariifolium</name>
    <dbReference type="NCBI Taxonomy" id="118510"/>
    <lineage>
        <taxon>Eukaryota</taxon>
        <taxon>Viridiplantae</taxon>
        <taxon>Streptophyta</taxon>
        <taxon>Embryophyta</taxon>
        <taxon>Tracheophyta</taxon>
        <taxon>Spermatophyta</taxon>
        <taxon>Magnoliopsida</taxon>
        <taxon>eudicotyledons</taxon>
        <taxon>Gunneridae</taxon>
        <taxon>Pentapetalae</taxon>
        <taxon>asterids</taxon>
        <taxon>campanulids</taxon>
        <taxon>Asterales</taxon>
        <taxon>Asteraceae</taxon>
        <taxon>Asteroideae</taxon>
        <taxon>Anthemideae</taxon>
        <taxon>Anthemidinae</taxon>
        <taxon>Tanacetum</taxon>
    </lineage>
</organism>
<dbReference type="Pfam" id="PF13976">
    <property type="entry name" value="gag_pre-integrs"/>
    <property type="match status" value="1"/>
</dbReference>
<dbReference type="Pfam" id="PF00665">
    <property type="entry name" value="rve"/>
    <property type="match status" value="1"/>
</dbReference>
<reference evidence="5" key="1">
    <citation type="journal article" date="2019" name="Sci. Rep.">
        <title>Draft genome of Tanacetum cinerariifolium, the natural source of mosquito coil.</title>
        <authorList>
            <person name="Yamashiro T."/>
            <person name="Shiraishi A."/>
            <person name="Satake H."/>
            <person name="Nakayama K."/>
        </authorList>
    </citation>
    <scope>NUCLEOTIDE SEQUENCE</scope>
</reference>
<dbReference type="InterPro" id="IPR043502">
    <property type="entry name" value="DNA/RNA_pol_sf"/>
</dbReference>
<accession>A0A6L2J7U5</accession>
<evidence type="ECO:0000256" key="1">
    <source>
        <dbReference type="ARBA" id="ARBA00022723"/>
    </source>
</evidence>
<proteinExistence type="predicted"/>
<dbReference type="SUPFAM" id="SSF53098">
    <property type="entry name" value="Ribonuclease H-like"/>
    <property type="match status" value="1"/>
</dbReference>
<dbReference type="PROSITE" id="PS50994">
    <property type="entry name" value="INTEGRASE"/>
    <property type="match status" value="1"/>
</dbReference>
<dbReference type="PANTHER" id="PTHR42648:SF18">
    <property type="entry name" value="RETROTRANSPOSON, UNCLASSIFIED-LIKE PROTEIN"/>
    <property type="match status" value="1"/>
</dbReference>
<feature type="compositionally biased region" description="Polar residues" evidence="3">
    <location>
        <begin position="40"/>
        <end position="55"/>
    </location>
</feature>
<dbReference type="GO" id="GO:0016787">
    <property type="term" value="F:hydrolase activity"/>
    <property type="evidence" value="ECO:0007669"/>
    <property type="project" value="UniProtKB-KW"/>
</dbReference>
<evidence type="ECO:0000313" key="5">
    <source>
        <dbReference type="EMBL" id="GEU32742.1"/>
    </source>
</evidence>
<evidence type="ECO:0000256" key="2">
    <source>
        <dbReference type="ARBA" id="ARBA00022801"/>
    </source>
</evidence>
<evidence type="ECO:0000259" key="4">
    <source>
        <dbReference type="PROSITE" id="PS50994"/>
    </source>
</evidence>
<dbReference type="InterPro" id="IPR039537">
    <property type="entry name" value="Retrotran_Ty1/copia-like"/>
</dbReference>
<protein>
    <submittedName>
        <fullName evidence="5">Gag-Pol polyprotein</fullName>
    </submittedName>
</protein>
<comment type="caution">
    <text evidence="5">The sequence shown here is derived from an EMBL/GenBank/DDBJ whole genome shotgun (WGS) entry which is preliminary data.</text>
</comment>
<sequence>MVESFVDCVYHPILISHSHPHLHRFLESERESGGRGNGVKENQSTLADDSANGNNSVNETMTSKVVIHSVSNTIDATNIPNVANKSNLIVQYVLYYGPNIVGADIGNLFDDWADIAKDTRDGSTKTVNVPIDMAISMELVRVVYERIYNSVYVFFLGKRVVYQVVENYVKNTWSKYGLVKLIMTTKCMFFFKFSSKDGMDAMIENGSWLIRNVPLILKKLTPDANIMKEDVCNIPVWVKFIDNPIIAFMKDGLRDITTKLDTPLMLDSYTLDMCTESWGSDIAEQEKKAKLFNEWEKFTSADGESIESYYHNFMQLMNDLKMNKHFPENIAANLKFLNNLQPEWKRHVTIVRQTKNLHEADFTQIYDFIKMNQDEVNELRAERLAKTYDPLAFLAHSQNSYNFPATHNDQSSSNINDPTEAMNAALVLFAKAFQLTTPTNNNQRTSSNPRNCQIAQSGMNMSQDRQSQNIRGNVQNPGVQNGGNQNGLVVVPGISNHNETGNIVAARAEGTGNGNQVRCYNCKGLGIQLLAEEFDFMAASCDLDEIEEVNANCILMANLQHASTSGTQLDKAPVYDTNGSAENDNYVTYVTPSMVQSEGTVETSSSPNEEIHAHQETVYHNLIDQVAQVNMVNCNMRATNAELKSELARYKIQEKRIEISQEKYDKLEKCYQKSIYQEQCLTRKINALHLSSSKQITTLNDEISNLNKQLLKEKSIISSFMEEKKKLKHDFKTQEDKHLDKEVDLEAKFKDFENILLKRDQTVQTMHMLNPKPDLFYHPDQKMALGYPNPLYLKKAQLKQQSLYNGNLLLEEHDPPVVYDSEERLELAQESREKMRFLKKEIKPANYAKINHLSGVQNFGIQFLKEAAKFVRDFKSLAKEVDESLDKQKSLELEIEWLLKASVSHDIMSIVQNGIVDVPSDLQTELDRTKEKLKLYIIKKEKEYKLETKIVELEFQVVNYEREIRLLNTTYKNLFDSVTSNQAHAKLYNLIYENAKLRARLFDNTYESMNNALGISVTPQVNKPMLIAVTPYPKKLHASIPSHSVPQPREFNVVKYSNVIAPGMFKIDLSQTFRKNVSSDMVNSSSIGILLLSKNQKTMSSEHNNIKLAIRNDKSEIVYSTCKQCFVTANHDACLLSYVNALNSRANNLCVNVPPSANQNRLRTQVWKPKQVGFKERPAWTPKPRLPRFSLKWSPSRRSFDLKGKLFASKETNYPNNDKACPSNPQEPIKKWFPNSTVFLGRLSKFVCGTVRFGNNHIAAILRYEVAFRRNTCFIRDLDGVDLLKGNHSTNLYDMASASPICLMARATPTKSWLWHQRLSHLNFDTINDLSKNDLVSGLPKFKYAKAHLCPSYDYSRYTWVYFLRTKDETPEVTKNFLKNIFVRLQAPVIIIRTDNGTEFKNHALKEYFNSVGITHETSATKTPQQNGVVERKNRTLVEAAKTMLIFSYAPLFLWAEAIAIVCYTQNRSIIHRRFNETSYDLIQGRKSYISYLLVFEALCYLKNDREDIGKLGAKEAPRTIPAAPIIQNLQAPTASMSIQDSALTPTNSSNTPNSSRNVDTQLQQHAQQQGNLTPLPIASVVDNVPNAVFEGELFANPFATPSTESVDHPLEQVIGEPSRPVLTRNQLKTDGDMCIYALTVSIREPKIVKESLTDPAWIESMQEELHQFIRLDVWELVPSPNGIKPLTLKWLFKNKHDEENTVIRNKTRLVVRGYRLEEGIDFEESFTLVARMEAIRIFLAYAAHKGFTLYQMDVKTSFLHGSLKEDVYVCQHECFIDADHPRHVYKPKKALYGLKQAPRAWYYELSTFLLQNGFSKGIIDLTLFTKHFDDDILVSNYVNEILKKYGLNTCDIISTLMDIKDKLDLDQIGTSVDATKYHNMIGALKYLTSSRPDIVHATCDSGFELTGFSYADYAGFKDTFKSTFGGAQFLGEKLVGCHSHILQPGSTLQNETYSGPIPFHQGARRKSQNRRDLPNDTPIDRLEVLRTQSSNVLEPSHTVKSRNTSRVLCIILVIILEHQSDISEIFIVTMEILLEPTSNKLLVGDRSRLSNFVKKFIEIVRLGNDPFGAIMRYGYYVIGDSVLSRAKVKAVQDAAAVAHANLKIYESEVKHSSSQSSNSQNLAFVSTTQADSINDLVSAAVNVSAVGAKLSASTLPNVDSLTNAVIYSFFASQSSSPQLDNEDLKQIDADDLEEMELKWQMAMLTMRARKFLKRLEEI</sequence>
<dbReference type="PANTHER" id="PTHR42648">
    <property type="entry name" value="TRANSPOSASE, PUTATIVE-RELATED"/>
    <property type="match status" value="1"/>
</dbReference>
<feature type="domain" description="Integrase catalytic" evidence="4">
    <location>
        <begin position="1305"/>
        <end position="1487"/>
    </location>
</feature>
<dbReference type="SUPFAM" id="SSF56672">
    <property type="entry name" value="DNA/RNA polymerases"/>
    <property type="match status" value="1"/>
</dbReference>
<evidence type="ECO:0000256" key="3">
    <source>
        <dbReference type="SAM" id="MobiDB-lite"/>
    </source>
</evidence>
<dbReference type="EMBL" id="BKCJ010000386">
    <property type="protein sequence ID" value="GEU32742.1"/>
    <property type="molecule type" value="Genomic_DNA"/>
</dbReference>
<name>A0A6L2J7U5_TANCI</name>
<dbReference type="InterPro" id="IPR025724">
    <property type="entry name" value="GAG-pre-integrase_dom"/>
</dbReference>
<dbReference type="Pfam" id="PF07727">
    <property type="entry name" value="RVT_2"/>
    <property type="match status" value="1"/>
</dbReference>
<dbReference type="InterPro" id="IPR001584">
    <property type="entry name" value="Integrase_cat-core"/>
</dbReference>
<dbReference type="Pfam" id="PF14111">
    <property type="entry name" value="DUF4283"/>
    <property type="match status" value="1"/>
</dbReference>
<dbReference type="InterPro" id="IPR025558">
    <property type="entry name" value="DUF4283"/>
</dbReference>
<feature type="region of interest" description="Disordered" evidence="3">
    <location>
        <begin position="27"/>
        <end position="55"/>
    </location>
</feature>
<keyword evidence="1" id="KW-0479">Metal-binding</keyword>
<dbReference type="Gene3D" id="3.30.420.10">
    <property type="entry name" value="Ribonuclease H-like superfamily/Ribonuclease H"/>
    <property type="match status" value="1"/>
</dbReference>
<dbReference type="InterPro" id="IPR012337">
    <property type="entry name" value="RNaseH-like_sf"/>
</dbReference>
<dbReference type="GO" id="GO:0046872">
    <property type="term" value="F:metal ion binding"/>
    <property type="evidence" value="ECO:0007669"/>
    <property type="project" value="UniProtKB-KW"/>
</dbReference>
<dbReference type="InterPro" id="IPR013103">
    <property type="entry name" value="RVT_2"/>
</dbReference>